<dbReference type="Proteomes" id="UP000324194">
    <property type="component" value="Chromosome 1"/>
</dbReference>
<evidence type="ECO:0000256" key="1">
    <source>
        <dbReference type="ARBA" id="ARBA00006484"/>
    </source>
</evidence>
<dbReference type="PANTHER" id="PTHR43639">
    <property type="entry name" value="OXIDOREDUCTASE, SHORT-CHAIN DEHYDROGENASE/REDUCTASE FAMILY (AFU_ORTHOLOGUE AFUA_5G02870)"/>
    <property type="match status" value="1"/>
</dbReference>
<dbReference type="GO" id="GO:0016491">
    <property type="term" value="F:oxidoreductase activity"/>
    <property type="evidence" value="ECO:0007669"/>
    <property type="project" value="UniProtKB-KW"/>
</dbReference>
<keyword evidence="2" id="KW-0560">Oxidoreductase</keyword>
<dbReference type="FunFam" id="3.40.50.720:FF:000084">
    <property type="entry name" value="Short-chain dehydrogenase reductase"/>
    <property type="match status" value="1"/>
</dbReference>
<dbReference type="OrthoDB" id="9793499at2"/>
<dbReference type="AlphaFoldDB" id="A0A5E4PKK8"/>
<dbReference type="InterPro" id="IPR036291">
    <property type="entry name" value="NAD(P)-bd_dom_sf"/>
</dbReference>
<evidence type="ECO:0000313" key="3">
    <source>
        <dbReference type="EMBL" id="VVC76756.1"/>
    </source>
</evidence>
<gene>
    <name evidence="3" type="primary">fabG_3</name>
    <name evidence="3" type="ORF">AQUSIP_20820</name>
</gene>
<comment type="similarity">
    <text evidence="1">Belongs to the short-chain dehydrogenases/reductases (SDR) family.</text>
</comment>
<organism evidence="3 4">
    <name type="scientific">Aquicella siphonis</name>
    <dbReference type="NCBI Taxonomy" id="254247"/>
    <lineage>
        <taxon>Bacteria</taxon>
        <taxon>Pseudomonadati</taxon>
        <taxon>Pseudomonadota</taxon>
        <taxon>Gammaproteobacteria</taxon>
        <taxon>Legionellales</taxon>
        <taxon>Coxiellaceae</taxon>
        <taxon>Aquicella</taxon>
    </lineage>
</organism>
<dbReference type="InterPro" id="IPR020904">
    <property type="entry name" value="Sc_DH/Rdtase_CS"/>
</dbReference>
<evidence type="ECO:0000313" key="4">
    <source>
        <dbReference type="Proteomes" id="UP000324194"/>
    </source>
</evidence>
<dbReference type="KEGG" id="asip:AQUSIP_20820"/>
<dbReference type="Gene3D" id="3.40.50.720">
    <property type="entry name" value="NAD(P)-binding Rossmann-like Domain"/>
    <property type="match status" value="1"/>
</dbReference>
<dbReference type="NCBIfam" id="NF006598">
    <property type="entry name" value="PRK09135.1"/>
    <property type="match status" value="1"/>
</dbReference>
<proteinExistence type="inferred from homology"/>
<dbReference type="RefSeq" id="WP_148340056.1">
    <property type="nucleotide sequence ID" value="NZ_LR699119.1"/>
</dbReference>
<evidence type="ECO:0000256" key="2">
    <source>
        <dbReference type="ARBA" id="ARBA00023002"/>
    </source>
</evidence>
<dbReference type="PROSITE" id="PS00061">
    <property type="entry name" value="ADH_SHORT"/>
    <property type="match status" value="1"/>
</dbReference>
<dbReference type="SUPFAM" id="SSF51735">
    <property type="entry name" value="NAD(P)-binding Rossmann-fold domains"/>
    <property type="match status" value="1"/>
</dbReference>
<accession>A0A5E4PKK8</accession>
<dbReference type="InterPro" id="IPR002347">
    <property type="entry name" value="SDR_fam"/>
</dbReference>
<dbReference type="PANTHER" id="PTHR43639:SF1">
    <property type="entry name" value="SHORT-CHAIN DEHYDROGENASE_REDUCTASE FAMILY PROTEIN"/>
    <property type="match status" value="1"/>
</dbReference>
<dbReference type="EMBL" id="LR699119">
    <property type="protein sequence ID" value="VVC76756.1"/>
    <property type="molecule type" value="Genomic_DNA"/>
</dbReference>
<dbReference type="PRINTS" id="PR00080">
    <property type="entry name" value="SDRFAMILY"/>
</dbReference>
<keyword evidence="4" id="KW-1185">Reference proteome</keyword>
<name>A0A5E4PKK8_9COXI</name>
<sequence>MQKNPLASKVALVTGSARRIGAEIARTLHQAGMNIVLHYNLSEEGALGLCQQLNHIREHSAVTLRADLLEAESEKILIQQALDAWGRLDALVNNASRFYSTPIGEVTEYAWDDLMNSNLKAPFFLCQAAASALAAVQGCIVNITDIHAERPLRNYSVYCISKSGLLMMTRLLAKELGPRVRVNAVAPGAILWPEGKNTLSEEEKAKIVDQTALQRAGSPEDIAKAVLFFIRDAGYVTGQVLDVDGGRGTCN</sequence>
<reference evidence="3 4" key="1">
    <citation type="submission" date="2019-08" db="EMBL/GenBank/DDBJ databases">
        <authorList>
            <person name="Guy L."/>
        </authorList>
    </citation>
    <scope>NUCLEOTIDE SEQUENCE [LARGE SCALE GENOMIC DNA]</scope>
    <source>
        <strain evidence="3 4">SGT-108</strain>
    </source>
</reference>
<protein>
    <submittedName>
        <fullName evidence="3">3-oxoacyl-[acyl-carrier-protein] reductase FabG</fullName>
    </submittedName>
</protein>
<dbReference type="PRINTS" id="PR00081">
    <property type="entry name" value="GDHRDH"/>
</dbReference>
<dbReference type="Pfam" id="PF13561">
    <property type="entry name" value="adh_short_C2"/>
    <property type="match status" value="1"/>
</dbReference>